<dbReference type="Pfam" id="PF02129">
    <property type="entry name" value="Peptidase_S15"/>
    <property type="match status" value="1"/>
</dbReference>
<feature type="domain" description="Xaa-Pro dipeptidyl-peptidase-like" evidence="1">
    <location>
        <begin position="15"/>
        <end position="97"/>
    </location>
</feature>
<accession>A0AA39TBN6</accession>
<dbReference type="EMBL" id="JAUESC010000002">
    <property type="protein sequence ID" value="KAK0604943.1"/>
    <property type="molecule type" value="Genomic_DNA"/>
</dbReference>
<proteinExistence type="predicted"/>
<dbReference type="SUPFAM" id="SSF53474">
    <property type="entry name" value="alpha/beta-Hydrolases"/>
    <property type="match status" value="1"/>
</dbReference>
<protein>
    <recommendedName>
        <fullName evidence="1">Xaa-Pro dipeptidyl-peptidase-like domain-containing protein</fullName>
    </recommendedName>
</protein>
<evidence type="ECO:0000313" key="2">
    <source>
        <dbReference type="EMBL" id="KAK0604943.1"/>
    </source>
</evidence>
<evidence type="ECO:0000313" key="3">
    <source>
        <dbReference type="Proteomes" id="UP001168877"/>
    </source>
</evidence>
<organism evidence="2 3">
    <name type="scientific">Acer saccharum</name>
    <name type="common">Sugar maple</name>
    <dbReference type="NCBI Taxonomy" id="4024"/>
    <lineage>
        <taxon>Eukaryota</taxon>
        <taxon>Viridiplantae</taxon>
        <taxon>Streptophyta</taxon>
        <taxon>Embryophyta</taxon>
        <taxon>Tracheophyta</taxon>
        <taxon>Spermatophyta</taxon>
        <taxon>Magnoliopsida</taxon>
        <taxon>eudicotyledons</taxon>
        <taxon>Gunneridae</taxon>
        <taxon>Pentapetalae</taxon>
        <taxon>rosids</taxon>
        <taxon>malvids</taxon>
        <taxon>Sapindales</taxon>
        <taxon>Sapindaceae</taxon>
        <taxon>Hippocastanoideae</taxon>
        <taxon>Acereae</taxon>
        <taxon>Acer</taxon>
    </lineage>
</organism>
<comment type="caution">
    <text evidence="2">The sequence shown here is derived from an EMBL/GenBank/DDBJ whole genome shotgun (WGS) entry which is preliminary data.</text>
</comment>
<dbReference type="PANTHER" id="PTHR42103:SF2">
    <property type="entry name" value="AB HYDROLASE-1 DOMAIN-CONTAINING PROTEIN"/>
    <property type="match status" value="1"/>
</dbReference>
<evidence type="ECO:0000259" key="1">
    <source>
        <dbReference type="Pfam" id="PF02129"/>
    </source>
</evidence>
<keyword evidence="3" id="KW-1185">Reference proteome</keyword>
<reference evidence="2" key="2">
    <citation type="submission" date="2023-06" db="EMBL/GenBank/DDBJ databases">
        <authorList>
            <person name="Swenson N.G."/>
            <person name="Wegrzyn J.L."/>
            <person name="Mcevoy S.L."/>
        </authorList>
    </citation>
    <scope>NUCLEOTIDE SEQUENCE</scope>
    <source>
        <strain evidence="2">NS2018</strain>
        <tissue evidence="2">Leaf</tissue>
    </source>
</reference>
<dbReference type="PANTHER" id="PTHR42103">
    <property type="entry name" value="ALPHA/BETA-HYDROLASES SUPERFAMILY PROTEIN"/>
    <property type="match status" value="1"/>
</dbReference>
<dbReference type="Gene3D" id="3.40.50.1820">
    <property type="entry name" value="alpha/beta hydrolase"/>
    <property type="match status" value="1"/>
</dbReference>
<name>A0AA39TBN6_ACESA</name>
<dbReference type="Proteomes" id="UP001168877">
    <property type="component" value="Unassembled WGS sequence"/>
</dbReference>
<sequence length="176" mass="19040">MSSITVESSTVDTSDGVKLYTRVFKPREELTLKDNLLIVLVHPYSVLGGCQGLLKGMASGFAANGYKAVTFDMRGVGRSTGKASLTGSSEVKDVIAVANGFLTISQLPGSCCWVLLQVLQLQALQLMRSSKSWAMLVWGTHLVCWLRSSSGDTRKPSSNPRNRNSLLWVLGMGSRV</sequence>
<dbReference type="InterPro" id="IPR000383">
    <property type="entry name" value="Xaa-Pro-like_dom"/>
</dbReference>
<reference evidence="2" key="1">
    <citation type="journal article" date="2022" name="Plant J.">
        <title>Strategies of tolerance reflected in two North American maple genomes.</title>
        <authorList>
            <person name="McEvoy S.L."/>
            <person name="Sezen U.U."/>
            <person name="Trouern-Trend A."/>
            <person name="McMahon S.M."/>
            <person name="Schaberg P.G."/>
            <person name="Yang J."/>
            <person name="Wegrzyn J.L."/>
            <person name="Swenson N.G."/>
        </authorList>
    </citation>
    <scope>NUCLEOTIDE SEQUENCE</scope>
    <source>
        <strain evidence="2">NS2018</strain>
    </source>
</reference>
<dbReference type="InterPro" id="IPR029058">
    <property type="entry name" value="AB_hydrolase_fold"/>
</dbReference>
<dbReference type="GO" id="GO:0016787">
    <property type="term" value="F:hydrolase activity"/>
    <property type="evidence" value="ECO:0007669"/>
    <property type="project" value="InterPro"/>
</dbReference>
<dbReference type="AlphaFoldDB" id="A0AA39TBN6"/>
<gene>
    <name evidence="2" type="ORF">LWI29_021179</name>
</gene>